<feature type="domain" description="Periplasmic binding protein" evidence="5">
    <location>
        <begin position="101"/>
        <end position="189"/>
    </location>
</feature>
<dbReference type="PROSITE" id="PS51257">
    <property type="entry name" value="PROKAR_LIPOPROTEIN"/>
    <property type="match status" value="1"/>
</dbReference>
<sequence>MTRRIRPLAARRSASWSTRGVVLATIGCLALSACADDPSDVTTAAGDSSAEHVTLSVADDGPFSGLVTGSNTITPTVDGDQVTIDVGGTEVTVDKDKKLKVGFFVNGAISPFFQTAFAWAEAQAEAYGYEVEQVDGAYDPAKQADQIQTAISTKKYDAIIVIPVDGVGSCDSFTKQAAEAGILVVDYYNPMCGKDAEPINNWYVPGLLGVVGGGTDPAIYQAFVERAMAAHPEGKGMSLNLEASMCTCAGIYTSALDAALEEYPGVDLTQTAAASPDKAGGQSVTEQYLKDNPDAEFILSLADETGAGAVEAVEAAGLTDQVKVYMSGGTPAIMDLMAAGKVHGTHPYYMGSAVQSAMLMLHEAVAGNPVPTVIANDGHVLDPFADQTAPFLTLVTPDIARSGGYVPNSVDNAQAR</sequence>
<feature type="chain" id="PRO_5013284186" evidence="4">
    <location>
        <begin position="36"/>
        <end position="416"/>
    </location>
</feature>
<dbReference type="PANTHER" id="PTHR46847:SF1">
    <property type="entry name" value="D-ALLOSE-BINDING PERIPLASMIC PROTEIN-RELATED"/>
    <property type="match status" value="1"/>
</dbReference>
<comment type="subcellular location">
    <subcellularLocation>
        <location evidence="1">Cell envelope</location>
    </subcellularLocation>
</comment>
<feature type="domain" description="Periplasmic binding protein" evidence="5">
    <location>
        <begin position="254"/>
        <end position="368"/>
    </location>
</feature>
<evidence type="ECO:0000313" key="7">
    <source>
        <dbReference type="Proteomes" id="UP000219514"/>
    </source>
</evidence>
<organism evidence="6 7">
    <name type="scientific">Geodermatophilus sabuli</name>
    <dbReference type="NCBI Taxonomy" id="1564158"/>
    <lineage>
        <taxon>Bacteria</taxon>
        <taxon>Bacillati</taxon>
        <taxon>Actinomycetota</taxon>
        <taxon>Actinomycetes</taxon>
        <taxon>Geodermatophilales</taxon>
        <taxon>Geodermatophilaceae</taxon>
        <taxon>Geodermatophilus</taxon>
    </lineage>
</organism>
<gene>
    <name evidence="6" type="ORF">SAMN06893097_101401</name>
</gene>
<evidence type="ECO:0000256" key="3">
    <source>
        <dbReference type="ARBA" id="ARBA00022729"/>
    </source>
</evidence>
<proteinExistence type="inferred from homology"/>
<dbReference type="PANTHER" id="PTHR46847">
    <property type="entry name" value="D-ALLOSE-BINDING PERIPLASMIC PROTEIN-RELATED"/>
    <property type="match status" value="1"/>
</dbReference>
<evidence type="ECO:0000256" key="4">
    <source>
        <dbReference type="SAM" id="SignalP"/>
    </source>
</evidence>
<feature type="signal peptide" evidence="4">
    <location>
        <begin position="1"/>
        <end position="35"/>
    </location>
</feature>
<dbReference type="InterPro" id="IPR028082">
    <property type="entry name" value="Peripla_BP_I"/>
</dbReference>
<dbReference type="SUPFAM" id="SSF53822">
    <property type="entry name" value="Periplasmic binding protein-like I"/>
    <property type="match status" value="1"/>
</dbReference>
<keyword evidence="7" id="KW-1185">Reference proteome</keyword>
<dbReference type="Pfam" id="PF13407">
    <property type="entry name" value="Peripla_BP_4"/>
    <property type="match status" value="2"/>
</dbReference>
<dbReference type="Proteomes" id="UP000219514">
    <property type="component" value="Unassembled WGS sequence"/>
</dbReference>
<dbReference type="GO" id="GO:0030246">
    <property type="term" value="F:carbohydrate binding"/>
    <property type="evidence" value="ECO:0007669"/>
    <property type="project" value="UniProtKB-ARBA"/>
</dbReference>
<dbReference type="InterPro" id="IPR025997">
    <property type="entry name" value="SBP_2_dom"/>
</dbReference>
<dbReference type="Gene3D" id="3.40.50.2300">
    <property type="match status" value="2"/>
</dbReference>
<keyword evidence="3 4" id="KW-0732">Signal</keyword>
<evidence type="ECO:0000256" key="2">
    <source>
        <dbReference type="ARBA" id="ARBA00007639"/>
    </source>
</evidence>
<protein>
    <submittedName>
        <fullName evidence="6">Ribose transport system substrate-binding protein</fullName>
    </submittedName>
</protein>
<accession>A0A285E8R5</accession>
<name>A0A285E8R5_9ACTN</name>
<dbReference type="OrthoDB" id="5093953at2"/>
<comment type="similarity">
    <text evidence="2">Belongs to the bacterial solute-binding protein 2 family.</text>
</comment>
<dbReference type="GO" id="GO:0030313">
    <property type="term" value="C:cell envelope"/>
    <property type="evidence" value="ECO:0007669"/>
    <property type="project" value="UniProtKB-SubCell"/>
</dbReference>
<evidence type="ECO:0000313" key="6">
    <source>
        <dbReference type="EMBL" id="SNX94604.1"/>
    </source>
</evidence>
<evidence type="ECO:0000256" key="1">
    <source>
        <dbReference type="ARBA" id="ARBA00004196"/>
    </source>
</evidence>
<dbReference type="EMBL" id="OBDO01000001">
    <property type="protein sequence ID" value="SNX94604.1"/>
    <property type="molecule type" value="Genomic_DNA"/>
</dbReference>
<reference evidence="6 7" key="1">
    <citation type="submission" date="2017-09" db="EMBL/GenBank/DDBJ databases">
        <authorList>
            <person name="Ehlers B."/>
            <person name="Leendertz F.H."/>
        </authorList>
    </citation>
    <scope>NUCLEOTIDE SEQUENCE [LARGE SCALE GENOMIC DNA]</scope>
    <source>
        <strain evidence="6 7">DSM 46844</strain>
    </source>
</reference>
<dbReference type="CDD" id="cd01536">
    <property type="entry name" value="PBP1_ABC_sugar_binding-like"/>
    <property type="match status" value="1"/>
</dbReference>
<dbReference type="AlphaFoldDB" id="A0A285E8R5"/>
<evidence type="ECO:0000259" key="5">
    <source>
        <dbReference type="Pfam" id="PF13407"/>
    </source>
</evidence>